<organism evidence="2 3">
    <name type="scientific">Portunus trituberculatus</name>
    <name type="common">Swimming crab</name>
    <name type="synonym">Neptunus trituberculatus</name>
    <dbReference type="NCBI Taxonomy" id="210409"/>
    <lineage>
        <taxon>Eukaryota</taxon>
        <taxon>Metazoa</taxon>
        <taxon>Ecdysozoa</taxon>
        <taxon>Arthropoda</taxon>
        <taxon>Crustacea</taxon>
        <taxon>Multicrustacea</taxon>
        <taxon>Malacostraca</taxon>
        <taxon>Eumalacostraca</taxon>
        <taxon>Eucarida</taxon>
        <taxon>Decapoda</taxon>
        <taxon>Pleocyemata</taxon>
        <taxon>Brachyura</taxon>
        <taxon>Eubrachyura</taxon>
        <taxon>Portunoidea</taxon>
        <taxon>Portunidae</taxon>
        <taxon>Portuninae</taxon>
        <taxon>Portunus</taxon>
    </lineage>
</organism>
<feature type="region of interest" description="Disordered" evidence="1">
    <location>
        <begin position="1"/>
        <end position="61"/>
    </location>
</feature>
<reference evidence="2 3" key="1">
    <citation type="submission" date="2019-05" db="EMBL/GenBank/DDBJ databases">
        <title>Another draft genome of Portunus trituberculatus and its Hox gene families provides insights of decapod evolution.</title>
        <authorList>
            <person name="Jeong J.-H."/>
            <person name="Song I."/>
            <person name="Kim S."/>
            <person name="Choi T."/>
            <person name="Kim D."/>
            <person name="Ryu S."/>
            <person name="Kim W."/>
        </authorList>
    </citation>
    <scope>NUCLEOTIDE SEQUENCE [LARGE SCALE GENOMIC DNA]</scope>
    <source>
        <tissue evidence="2">Muscle</tissue>
    </source>
</reference>
<keyword evidence="3" id="KW-1185">Reference proteome</keyword>
<sequence>MGSAMIDADEGVRAPLLGEQPSALTPPRRGDQTRSPRAGLDRAIPPPRRKTDTRTRRRVKSASSCLAWRRGRWSLLYEASQRWSAIIYPRGQLHILRGR</sequence>
<evidence type="ECO:0000313" key="2">
    <source>
        <dbReference type="EMBL" id="MPC30706.1"/>
    </source>
</evidence>
<protein>
    <submittedName>
        <fullName evidence="2">Uncharacterized protein</fullName>
    </submittedName>
</protein>
<dbReference type="Proteomes" id="UP000324222">
    <property type="component" value="Unassembled WGS sequence"/>
</dbReference>
<evidence type="ECO:0000256" key="1">
    <source>
        <dbReference type="SAM" id="MobiDB-lite"/>
    </source>
</evidence>
<name>A0A5B7EBY8_PORTR</name>
<dbReference type="EMBL" id="VSRR010002304">
    <property type="protein sequence ID" value="MPC30706.1"/>
    <property type="molecule type" value="Genomic_DNA"/>
</dbReference>
<accession>A0A5B7EBY8</accession>
<evidence type="ECO:0000313" key="3">
    <source>
        <dbReference type="Proteomes" id="UP000324222"/>
    </source>
</evidence>
<gene>
    <name evidence="2" type="ORF">E2C01_023976</name>
</gene>
<comment type="caution">
    <text evidence="2">The sequence shown here is derived from an EMBL/GenBank/DDBJ whole genome shotgun (WGS) entry which is preliminary data.</text>
</comment>
<dbReference type="AlphaFoldDB" id="A0A5B7EBY8"/>
<proteinExistence type="predicted"/>